<dbReference type="PANTHER" id="PTHR11760">
    <property type="entry name" value="30S/40S RIBOSOMAL PROTEIN S3"/>
    <property type="match status" value="1"/>
</dbReference>
<dbReference type="GO" id="GO:0022627">
    <property type="term" value="C:cytosolic small ribosomal subunit"/>
    <property type="evidence" value="ECO:0007669"/>
    <property type="project" value="TreeGrafter"/>
</dbReference>
<dbReference type="InterPro" id="IPR036419">
    <property type="entry name" value="Ribosomal_S3_C_sf"/>
</dbReference>
<dbReference type="GO" id="GO:0003729">
    <property type="term" value="F:mRNA binding"/>
    <property type="evidence" value="ECO:0007669"/>
    <property type="project" value="UniProtKB-UniRule"/>
</dbReference>
<name>A0A2Z3HJ02_9BACT</name>
<dbReference type="OrthoDB" id="9806396at2"/>
<feature type="coiled-coil region" evidence="10">
    <location>
        <begin position="92"/>
        <end position="155"/>
    </location>
</feature>
<dbReference type="Pfam" id="PF07650">
    <property type="entry name" value="KH_2"/>
    <property type="match status" value="1"/>
</dbReference>
<dbReference type="SUPFAM" id="SSF54814">
    <property type="entry name" value="Prokaryotic type KH domain (KH-domain type II)"/>
    <property type="match status" value="1"/>
</dbReference>
<dbReference type="InterPro" id="IPR001351">
    <property type="entry name" value="Ribosomal_uS3_C"/>
</dbReference>
<dbReference type="PROSITE" id="PS00548">
    <property type="entry name" value="RIBOSOMAL_S3"/>
    <property type="match status" value="1"/>
</dbReference>
<dbReference type="SUPFAM" id="SSF54821">
    <property type="entry name" value="Ribosomal protein S3 C-terminal domain"/>
    <property type="match status" value="1"/>
</dbReference>
<dbReference type="InterPro" id="IPR005704">
    <property type="entry name" value="Ribosomal_uS3_bac-typ"/>
</dbReference>
<dbReference type="Gene3D" id="3.30.300.20">
    <property type="match status" value="1"/>
</dbReference>
<dbReference type="NCBIfam" id="TIGR01009">
    <property type="entry name" value="rpsC_bact"/>
    <property type="match status" value="1"/>
</dbReference>
<dbReference type="GO" id="GO:0006412">
    <property type="term" value="P:translation"/>
    <property type="evidence" value="ECO:0007669"/>
    <property type="project" value="UniProtKB-UniRule"/>
</dbReference>
<evidence type="ECO:0000256" key="6">
    <source>
        <dbReference type="ARBA" id="ARBA00024998"/>
    </source>
</evidence>
<dbReference type="Gene3D" id="3.30.1140.32">
    <property type="entry name" value="Ribosomal protein S3, C-terminal domain"/>
    <property type="match status" value="1"/>
</dbReference>
<keyword evidence="4 8" id="KW-0689">Ribosomal protein</keyword>
<dbReference type="InterPro" id="IPR018280">
    <property type="entry name" value="Ribosomal_uS3_CS"/>
</dbReference>
<evidence type="ECO:0000256" key="4">
    <source>
        <dbReference type="ARBA" id="ARBA00022980"/>
    </source>
</evidence>
<evidence type="ECO:0000259" key="12">
    <source>
        <dbReference type="PROSITE" id="PS50823"/>
    </source>
</evidence>
<dbReference type="KEGG" id="gog:C1280_33590"/>
<dbReference type="AlphaFoldDB" id="A0A2Z3HJ02"/>
<dbReference type="InterPro" id="IPR015946">
    <property type="entry name" value="KH_dom-like_a/b"/>
</dbReference>
<dbReference type="Proteomes" id="UP000245802">
    <property type="component" value="Chromosome"/>
</dbReference>
<evidence type="ECO:0000313" key="14">
    <source>
        <dbReference type="Proteomes" id="UP000245802"/>
    </source>
</evidence>
<feature type="region of interest" description="Disordered" evidence="11">
    <location>
        <begin position="230"/>
        <end position="257"/>
    </location>
</feature>
<dbReference type="GO" id="GO:0003735">
    <property type="term" value="F:structural constituent of ribosome"/>
    <property type="evidence" value="ECO:0007669"/>
    <property type="project" value="InterPro"/>
</dbReference>
<protein>
    <recommendedName>
        <fullName evidence="7 8">Small ribosomal subunit protein uS3</fullName>
    </recommendedName>
</protein>
<dbReference type="PANTHER" id="PTHR11760:SF19">
    <property type="entry name" value="SMALL RIBOSOMAL SUBUNIT PROTEIN US3C"/>
    <property type="match status" value="1"/>
</dbReference>
<dbReference type="InterPro" id="IPR004087">
    <property type="entry name" value="KH_dom"/>
</dbReference>
<evidence type="ECO:0000256" key="9">
    <source>
        <dbReference type="RuleBase" id="RU003624"/>
    </source>
</evidence>
<dbReference type="PROSITE" id="PS50084">
    <property type="entry name" value="KH_TYPE_1"/>
    <property type="match status" value="1"/>
</dbReference>
<proteinExistence type="inferred from homology"/>
<dbReference type="Pfam" id="PF00189">
    <property type="entry name" value="Ribosomal_S3_C"/>
    <property type="match status" value="1"/>
</dbReference>
<dbReference type="RefSeq" id="WP_010043958.1">
    <property type="nucleotide sequence ID" value="NZ_CP025958.1"/>
</dbReference>
<dbReference type="PROSITE" id="PS50823">
    <property type="entry name" value="KH_TYPE_2"/>
    <property type="match status" value="1"/>
</dbReference>
<dbReference type="FunFam" id="3.30.300.20:FF:000001">
    <property type="entry name" value="30S ribosomal protein S3"/>
    <property type="match status" value="1"/>
</dbReference>
<evidence type="ECO:0000256" key="2">
    <source>
        <dbReference type="ARBA" id="ARBA00022730"/>
    </source>
</evidence>
<evidence type="ECO:0000256" key="7">
    <source>
        <dbReference type="ARBA" id="ARBA00035257"/>
    </source>
</evidence>
<accession>A0A2Z3HJ02</accession>
<keyword evidence="5 8" id="KW-0687">Ribonucleoprotein</keyword>
<dbReference type="InterPro" id="IPR004044">
    <property type="entry name" value="KH_dom_type_2"/>
</dbReference>
<dbReference type="InterPro" id="IPR009019">
    <property type="entry name" value="KH_sf_prok-type"/>
</dbReference>
<dbReference type="SMART" id="SM00322">
    <property type="entry name" value="KH"/>
    <property type="match status" value="1"/>
</dbReference>
<evidence type="ECO:0000256" key="5">
    <source>
        <dbReference type="ARBA" id="ARBA00023274"/>
    </source>
</evidence>
<comment type="similarity">
    <text evidence="1 8 9">Belongs to the universal ribosomal protein uS3 family.</text>
</comment>
<evidence type="ECO:0000256" key="10">
    <source>
        <dbReference type="SAM" id="Coils"/>
    </source>
</evidence>
<evidence type="ECO:0000313" key="13">
    <source>
        <dbReference type="EMBL" id="AWM41450.1"/>
    </source>
</evidence>
<reference evidence="13 14" key="1">
    <citation type="submission" date="2018-01" db="EMBL/GenBank/DDBJ databases">
        <title>G. obscuriglobus.</title>
        <authorList>
            <person name="Franke J."/>
            <person name="Blomberg W."/>
            <person name="Selmecki A."/>
        </authorList>
    </citation>
    <scope>NUCLEOTIDE SEQUENCE [LARGE SCALE GENOMIC DNA]</scope>
    <source>
        <strain evidence="13 14">DSM 5831</strain>
    </source>
</reference>
<organism evidence="13 14">
    <name type="scientific">Gemmata obscuriglobus</name>
    <dbReference type="NCBI Taxonomy" id="114"/>
    <lineage>
        <taxon>Bacteria</taxon>
        <taxon>Pseudomonadati</taxon>
        <taxon>Planctomycetota</taxon>
        <taxon>Planctomycetia</taxon>
        <taxon>Gemmatales</taxon>
        <taxon>Gemmataceae</taxon>
        <taxon>Gemmata</taxon>
    </lineage>
</organism>
<keyword evidence="14" id="KW-1185">Reference proteome</keyword>
<evidence type="ECO:0000256" key="3">
    <source>
        <dbReference type="ARBA" id="ARBA00022884"/>
    </source>
</evidence>
<keyword evidence="2 8" id="KW-0699">rRNA-binding</keyword>
<dbReference type="EMBL" id="CP025958">
    <property type="protein sequence ID" value="AWM41450.1"/>
    <property type="molecule type" value="Genomic_DNA"/>
</dbReference>
<sequence>MGQKVRPTGFRTGIMRPWRSTWYAPKNSPAADGNSFADLLLEDVAIRAFIQKYLTNKKDRKEQRPAIADIRIERTRERVTVVVASSRVGAIIGKKGEKIEKLTKALEKLTRRHIEVKTVEVTRPEIDAQLIAEDIAEQLEKRASFRRTMKQAMQRAMEGGAKGVKLQLSGRLGGAEMARCEKGMEGSIPLSTLRVKVEYGFAEAVTPQGNIGIKAWVNQGDYLTGDIADTTEAGAGQQQRRRPRRGGRGDGGGGGPR</sequence>
<gene>
    <name evidence="8" type="primary">rpsC</name>
    <name evidence="13" type="ORF">C1280_33590</name>
</gene>
<keyword evidence="3 8" id="KW-0694">RNA-binding</keyword>
<keyword evidence="10" id="KW-0175">Coiled coil</keyword>
<evidence type="ECO:0000256" key="11">
    <source>
        <dbReference type="SAM" id="MobiDB-lite"/>
    </source>
</evidence>
<feature type="domain" description="KH type-2" evidence="12">
    <location>
        <begin position="46"/>
        <end position="122"/>
    </location>
</feature>
<dbReference type="GO" id="GO:0019843">
    <property type="term" value="F:rRNA binding"/>
    <property type="evidence" value="ECO:0007669"/>
    <property type="project" value="UniProtKB-UniRule"/>
</dbReference>
<dbReference type="CDD" id="cd02412">
    <property type="entry name" value="KH-II_30S_S3"/>
    <property type="match status" value="1"/>
</dbReference>
<dbReference type="InterPro" id="IPR057258">
    <property type="entry name" value="Ribosomal_uS3"/>
</dbReference>
<evidence type="ECO:0000256" key="8">
    <source>
        <dbReference type="HAMAP-Rule" id="MF_01309"/>
    </source>
</evidence>
<comment type="subunit">
    <text evidence="8">Part of the 30S ribosomal subunit. Forms a tight complex with proteins S10 and S14.</text>
</comment>
<evidence type="ECO:0000256" key="1">
    <source>
        <dbReference type="ARBA" id="ARBA00010761"/>
    </source>
</evidence>
<dbReference type="HAMAP" id="MF_01309_B">
    <property type="entry name" value="Ribosomal_uS3_B"/>
    <property type="match status" value="1"/>
</dbReference>
<comment type="function">
    <text evidence="6 8">Binds the lower part of the 30S subunit head. Binds mRNA in the 70S ribosome, positioning it for translation.</text>
</comment>